<feature type="chain" id="PRO_5012658173" evidence="1">
    <location>
        <begin position="21"/>
        <end position="981"/>
    </location>
</feature>
<name>A0A1M6ZGU9_9FLAO</name>
<dbReference type="AlphaFoldDB" id="A0A1M6ZGU9"/>
<accession>A0A1M6ZGU9</accession>
<evidence type="ECO:0000256" key="1">
    <source>
        <dbReference type="SAM" id="SignalP"/>
    </source>
</evidence>
<sequence length="981" mass="104933">MDKKLLIIFSMLFCFGFANGATITSTGTGNWSSASSWVGNVVPGPDDDVIIASGSTITINSNVSAKSITINGTLLVSGDRTVTTSAGNTLAIIINGTLGFSSNQSDIRFPEGTTLFINKPSGKIDESGGCSNNVALYIGSLKFAVCVGSGNGNNATYTFEQLNELGGTIQSNPTSDAPICEGNTLNFTAAKIGVDGTGLKWDWSIKPPGTASFEPYLNSQNVVSFANAVAGIYEANLTYTTTYGGVSYTSSKTIFATVNAKPVASITASGPTTFCDGGSVTLTSSAGSSYAWSNGQTTQSIVVTSSDDYSVIVKNALGCESLESAPITVTMRPILAVPSVFSNIGATCVSSTGTVVLRNLPTTTTAIPNWVIHQTGTVLQTYTGGGGADPTTYTISNLIPGTYNFSIEFGDYCPVSINGVVVKTAETNIWRGPGSGPTFGWSKGSDPSSDGTESIEFAADYQSTGDLASCSCKVNAGKLVTINAGHTLYVENQLVVESAAGAKLTFENNASLVQLNNVANTGNIIYKRNTTPVRRYDFTCWSSPVTRTPAFMLKDLSPDTLGDKYYKYNPTTGWIIIYNGAAEMVKGVGYIIRAPQYWDIYQPLVYSGSFTGVPNNGPVTVPLIAAERSSLLGNPYPSAIYADYFIRDNQNNVYGTLYFWTHNTPPAKVLPGDKTYQYTTDDYAIYNLTGSVDVGHLSSAGATTSPNQDPPSGYIAAGQSFFAKSKTNLSAVFTNSMRVRGSNAQFFKSVATQKENTESHKVWLNLSNAEGAFKQLLVGYLEGATNSWDDNYDGLTINGNKYVDFYSINTDQKLIVQGRALPFEETDIVPLGYKSTIAGEFVISIDHASGDLDTHPIYLEDKANNMLHDLRSSDYKFTTTIGTFNDRFVLRYVGETLGNEEFQDSEQAVLVSTKDKVIKVTSTKEIINVITIFDLTGKVIYSKDKIDSTELQIANIQSGSQVLLIKVSLENDVASTIKIVF</sequence>
<evidence type="ECO:0000259" key="2">
    <source>
        <dbReference type="Pfam" id="PF10162"/>
    </source>
</evidence>
<organism evidence="3 4">
    <name type="scientific">Flavobacterium saccharophilum</name>
    <dbReference type="NCBI Taxonomy" id="29534"/>
    <lineage>
        <taxon>Bacteria</taxon>
        <taxon>Pseudomonadati</taxon>
        <taxon>Bacteroidota</taxon>
        <taxon>Flavobacteriia</taxon>
        <taxon>Flavobacteriales</taxon>
        <taxon>Flavobacteriaceae</taxon>
        <taxon>Flavobacterium</taxon>
    </lineage>
</organism>
<dbReference type="InterPro" id="IPR019316">
    <property type="entry name" value="G8_domain"/>
</dbReference>
<dbReference type="Proteomes" id="UP000184121">
    <property type="component" value="Unassembled WGS sequence"/>
</dbReference>
<dbReference type="OrthoDB" id="1652165at2"/>
<feature type="signal peptide" evidence="1">
    <location>
        <begin position="1"/>
        <end position="20"/>
    </location>
</feature>
<proteinExistence type="predicted"/>
<feature type="domain" description="G8" evidence="2">
    <location>
        <begin position="36"/>
        <end position="102"/>
    </location>
</feature>
<keyword evidence="1" id="KW-0732">Signal</keyword>
<dbReference type="RefSeq" id="WP_072969863.1">
    <property type="nucleotide sequence ID" value="NZ_FRBY01000001.1"/>
</dbReference>
<reference evidence="4" key="1">
    <citation type="submission" date="2016-11" db="EMBL/GenBank/DDBJ databases">
        <authorList>
            <person name="Varghese N."/>
            <person name="Submissions S."/>
        </authorList>
    </citation>
    <scope>NUCLEOTIDE SEQUENCE [LARGE SCALE GENOMIC DNA]</scope>
    <source>
        <strain evidence="4">DSM 1811</strain>
    </source>
</reference>
<evidence type="ECO:0000313" key="3">
    <source>
        <dbReference type="EMBL" id="SHL29726.1"/>
    </source>
</evidence>
<evidence type="ECO:0000313" key="4">
    <source>
        <dbReference type="Proteomes" id="UP000184121"/>
    </source>
</evidence>
<dbReference type="EMBL" id="FRBY01000001">
    <property type="protein sequence ID" value="SHL29726.1"/>
    <property type="molecule type" value="Genomic_DNA"/>
</dbReference>
<dbReference type="NCBIfam" id="NF033708">
    <property type="entry name" value="T9SS_Cterm_ChiA"/>
    <property type="match status" value="1"/>
</dbReference>
<keyword evidence="4" id="KW-1185">Reference proteome</keyword>
<gene>
    <name evidence="3" type="ORF">SAMN05444366_0266</name>
</gene>
<dbReference type="STRING" id="29534.SAMN05444366_0266"/>
<protein>
    <submittedName>
        <fullName evidence="3">G8 domain-containing protein</fullName>
    </submittedName>
</protein>
<dbReference type="Pfam" id="PF10162">
    <property type="entry name" value="G8"/>
    <property type="match status" value="1"/>
</dbReference>